<dbReference type="PANTHER" id="PTHR43163:SF9">
    <property type="entry name" value="ABC TRANSPORTER PERMEASE PROTEIN"/>
    <property type="match status" value="1"/>
</dbReference>
<feature type="transmembrane region" description="Helical" evidence="7">
    <location>
        <begin position="196"/>
        <end position="214"/>
    </location>
</feature>
<dbReference type="PROSITE" id="PS50928">
    <property type="entry name" value="ABC_TM1"/>
    <property type="match status" value="1"/>
</dbReference>
<feature type="transmembrane region" description="Helical" evidence="7">
    <location>
        <begin position="149"/>
        <end position="176"/>
    </location>
</feature>
<proteinExistence type="inferred from homology"/>
<reference evidence="9" key="1">
    <citation type="submission" date="2021-04" db="EMBL/GenBank/DDBJ databases">
        <title>Genome based classification of Actinospica acidithermotolerans sp. nov., an actinobacterium isolated from an Indonesian hot spring.</title>
        <authorList>
            <person name="Kusuma A.B."/>
            <person name="Putra K.E."/>
            <person name="Nafisah S."/>
            <person name="Loh J."/>
            <person name="Nouioui I."/>
            <person name="Goodfellow M."/>
        </authorList>
    </citation>
    <scope>NUCLEOTIDE SEQUENCE</scope>
    <source>
        <strain evidence="9">MGRD01-02</strain>
    </source>
</reference>
<dbReference type="Proteomes" id="UP000676325">
    <property type="component" value="Unassembled WGS sequence"/>
</dbReference>
<gene>
    <name evidence="9" type="ORF">KDK95_24600</name>
</gene>
<dbReference type="PANTHER" id="PTHR43163">
    <property type="entry name" value="DIPEPTIDE TRANSPORT SYSTEM PERMEASE PROTEIN DPPB-RELATED"/>
    <property type="match status" value="1"/>
</dbReference>
<organism evidence="9 10">
    <name type="scientific">Actinospica acidithermotolerans</name>
    <dbReference type="NCBI Taxonomy" id="2828514"/>
    <lineage>
        <taxon>Bacteria</taxon>
        <taxon>Bacillati</taxon>
        <taxon>Actinomycetota</taxon>
        <taxon>Actinomycetes</taxon>
        <taxon>Catenulisporales</taxon>
        <taxon>Actinospicaceae</taxon>
        <taxon>Actinospica</taxon>
    </lineage>
</organism>
<evidence type="ECO:0000313" key="9">
    <source>
        <dbReference type="EMBL" id="MBR7829508.1"/>
    </source>
</evidence>
<dbReference type="InterPro" id="IPR035906">
    <property type="entry name" value="MetI-like_sf"/>
</dbReference>
<comment type="subcellular location">
    <subcellularLocation>
        <location evidence="1 7">Cell membrane</location>
        <topology evidence="1 7">Multi-pass membrane protein</topology>
    </subcellularLocation>
</comment>
<comment type="caution">
    <text evidence="9">The sequence shown here is derived from an EMBL/GenBank/DDBJ whole genome shotgun (WGS) entry which is preliminary data.</text>
</comment>
<dbReference type="GO" id="GO:0005886">
    <property type="term" value="C:plasma membrane"/>
    <property type="evidence" value="ECO:0007669"/>
    <property type="project" value="UniProtKB-SubCell"/>
</dbReference>
<evidence type="ECO:0000256" key="3">
    <source>
        <dbReference type="ARBA" id="ARBA00022475"/>
    </source>
</evidence>
<protein>
    <submittedName>
        <fullName evidence="9">ABC transporter permease</fullName>
    </submittedName>
</protein>
<feature type="transmembrane region" description="Helical" evidence="7">
    <location>
        <begin position="249"/>
        <end position="272"/>
    </location>
</feature>
<dbReference type="SUPFAM" id="SSF161098">
    <property type="entry name" value="MetI-like"/>
    <property type="match status" value="1"/>
</dbReference>
<dbReference type="Pfam" id="PF19300">
    <property type="entry name" value="BPD_transp_1_N"/>
    <property type="match status" value="1"/>
</dbReference>
<dbReference type="InterPro" id="IPR000515">
    <property type="entry name" value="MetI-like"/>
</dbReference>
<evidence type="ECO:0000256" key="2">
    <source>
        <dbReference type="ARBA" id="ARBA00022448"/>
    </source>
</evidence>
<keyword evidence="10" id="KW-1185">Reference proteome</keyword>
<keyword evidence="3" id="KW-1003">Cell membrane</keyword>
<dbReference type="EMBL" id="JAGSOH010000088">
    <property type="protein sequence ID" value="MBR7829508.1"/>
    <property type="molecule type" value="Genomic_DNA"/>
</dbReference>
<dbReference type="Gene3D" id="1.10.3720.10">
    <property type="entry name" value="MetI-like"/>
    <property type="match status" value="1"/>
</dbReference>
<evidence type="ECO:0000256" key="4">
    <source>
        <dbReference type="ARBA" id="ARBA00022692"/>
    </source>
</evidence>
<evidence type="ECO:0000256" key="6">
    <source>
        <dbReference type="ARBA" id="ARBA00023136"/>
    </source>
</evidence>
<name>A0A941EF12_9ACTN</name>
<keyword evidence="2 7" id="KW-0813">Transport</keyword>
<dbReference type="Pfam" id="PF00528">
    <property type="entry name" value="BPD_transp_1"/>
    <property type="match status" value="1"/>
</dbReference>
<evidence type="ECO:0000313" key="10">
    <source>
        <dbReference type="Proteomes" id="UP000676325"/>
    </source>
</evidence>
<evidence type="ECO:0000259" key="8">
    <source>
        <dbReference type="PROSITE" id="PS50928"/>
    </source>
</evidence>
<evidence type="ECO:0000256" key="7">
    <source>
        <dbReference type="RuleBase" id="RU363032"/>
    </source>
</evidence>
<dbReference type="InterPro" id="IPR045621">
    <property type="entry name" value="BPD_transp_1_N"/>
</dbReference>
<accession>A0A941EF12</accession>
<keyword evidence="6 7" id="KW-0472">Membrane</keyword>
<comment type="similarity">
    <text evidence="7">Belongs to the binding-protein-dependent transport system permease family.</text>
</comment>
<feature type="domain" description="ABC transmembrane type-1" evidence="8">
    <location>
        <begin position="110"/>
        <end position="319"/>
    </location>
</feature>
<keyword evidence="5 7" id="KW-1133">Transmembrane helix</keyword>
<dbReference type="GO" id="GO:0055085">
    <property type="term" value="P:transmembrane transport"/>
    <property type="evidence" value="ECO:0007669"/>
    <property type="project" value="InterPro"/>
</dbReference>
<evidence type="ECO:0000256" key="1">
    <source>
        <dbReference type="ARBA" id="ARBA00004651"/>
    </source>
</evidence>
<dbReference type="AlphaFoldDB" id="A0A941EF12"/>
<keyword evidence="4 7" id="KW-0812">Transmembrane</keyword>
<sequence>MTAFLVRRLLAAAAVLLIVAAVVYGLFYLMPGDPASLACGKRCDAAELAQVRQTMGLNRPVYEQFWTFISSIFAGHAYDNGVGTVWCSAPCLGYSFQSDEPVTQLLTQALPVDVSLVAGAAVLWLSLGIGFGLFAAMRPNGLRDKATTFVGLAFGSVPIFILALLLLLLFCVWWQVLPFPTFVPFTQNVGQWAENLLLPWFAIALTFAGNYLRLTRAGVLEALGQDHIRTLRAYGYTERRIVARHAVRGALPTVATIAAMDIGGVLAGAVFTESMFGLPGLGKLMVDSASTIDLPVITGVTLLASFLIIVANTVADLLYAVLDPRVRIS</sequence>
<evidence type="ECO:0000256" key="5">
    <source>
        <dbReference type="ARBA" id="ARBA00022989"/>
    </source>
</evidence>
<feature type="transmembrane region" description="Helical" evidence="7">
    <location>
        <begin position="292"/>
        <end position="322"/>
    </location>
</feature>
<dbReference type="RefSeq" id="WP_212520640.1">
    <property type="nucleotide sequence ID" value="NZ_JAGSOH010000088.1"/>
</dbReference>
<feature type="transmembrane region" description="Helical" evidence="7">
    <location>
        <begin position="114"/>
        <end position="137"/>
    </location>
</feature>